<reference evidence="3 4" key="1">
    <citation type="submission" date="2018-08" db="EMBL/GenBank/DDBJ databases">
        <title>Isolation, diversity and antifungal activity of Actinobacteria from wheat.</title>
        <authorList>
            <person name="Han C."/>
        </authorList>
    </citation>
    <scope>NUCLEOTIDE SEQUENCE [LARGE SCALE GENOMIC DNA]</scope>
    <source>
        <strain evidence="3 4">NEAU-YY421</strain>
    </source>
</reference>
<proteinExistence type="predicted"/>
<accession>A0A372M0F2</accession>
<protein>
    <recommendedName>
        <fullName evidence="5">GerMN domain-containing protein</fullName>
    </recommendedName>
</protein>
<keyword evidence="4" id="KW-1185">Reference proteome</keyword>
<feature type="chain" id="PRO_5038884835" description="GerMN domain-containing protein" evidence="2">
    <location>
        <begin position="21"/>
        <end position="200"/>
    </location>
</feature>
<evidence type="ECO:0000256" key="1">
    <source>
        <dbReference type="SAM" id="MobiDB-lite"/>
    </source>
</evidence>
<name>A0A372M0F2_9ACTN</name>
<feature type="compositionally biased region" description="Basic and acidic residues" evidence="1">
    <location>
        <begin position="174"/>
        <end position="189"/>
    </location>
</feature>
<evidence type="ECO:0000313" key="3">
    <source>
        <dbReference type="EMBL" id="RFU84361.1"/>
    </source>
</evidence>
<evidence type="ECO:0000313" key="4">
    <source>
        <dbReference type="Proteomes" id="UP000263094"/>
    </source>
</evidence>
<gene>
    <name evidence="3" type="ORF">DY218_22950</name>
</gene>
<dbReference type="AlphaFoldDB" id="A0A372M0F2"/>
<organism evidence="3 4">
    <name type="scientific">Streptomyces triticagri</name>
    <dbReference type="NCBI Taxonomy" id="2293568"/>
    <lineage>
        <taxon>Bacteria</taxon>
        <taxon>Bacillati</taxon>
        <taxon>Actinomycetota</taxon>
        <taxon>Actinomycetes</taxon>
        <taxon>Kitasatosporales</taxon>
        <taxon>Streptomycetaceae</taxon>
        <taxon>Streptomyces</taxon>
    </lineage>
</organism>
<evidence type="ECO:0000256" key="2">
    <source>
        <dbReference type="SAM" id="SignalP"/>
    </source>
</evidence>
<comment type="caution">
    <text evidence="3">The sequence shown here is derived from an EMBL/GenBank/DDBJ whole genome shotgun (WGS) entry which is preliminary data.</text>
</comment>
<dbReference type="EMBL" id="QUAK01000121">
    <property type="protein sequence ID" value="RFU84361.1"/>
    <property type="molecule type" value="Genomic_DNA"/>
</dbReference>
<dbReference type="OrthoDB" id="4331879at2"/>
<keyword evidence="2" id="KW-0732">Signal</keyword>
<dbReference type="Proteomes" id="UP000263094">
    <property type="component" value="Unassembled WGS sequence"/>
</dbReference>
<feature type="region of interest" description="Disordered" evidence="1">
    <location>
        <begin position="162"/>
        <end position="200"/>
    </location>
</feature>
<evidence type="ECO:0008006" key="5">
    <source>
        <dbReference type="Google" id="ProtNLM"/>
    </source>
</evidence>
<feature type="signal peptide" evidence="2">
    <location>
        <begin position="1"/>
        <end position="20"/>
    </location>
</feature>
<sequence length="200" mass="20593">MRRTPARAALFGALCCATLAGCGIRPTEVPTDFGPAPSRVPCTTGAPEIGTQAAAGIPVRVFLVCSSQLVAVDRTVQLEGEDAASDRVRIAQALVDELQERPSPVEGQAGFTTDVRGPITVAKPQDGDPRATLRLSADPAGLTPFALSQLVCTLAVSEAGDGGRSVVLGGPGDTEPRRYECTDETRSRPGESGPPAQTVG</sequence>
<dbReference type="PROSITE" id="PS51257">
    <property type="entry name" value="PROKAR_LIPOPROTEIN"/>
    <property type="match status" value="1"/>
</dbReference>